<keyword evidence="1" id="KW-0732">Signal</keyword>
<dbReference type="InterPro" id="IPR002477">
    <property type="entry name" value="Peptidoglycan-bd-like"/>
</dbReference>
<feature type="domain" description="Peptidoglycan binding-like" evidence="2">
    <location>
        <begin position="65"/>
        <end position="112"/>
    </location>
</feature>
<organism evidence="3 4">
    <name type="scientific">Thalassovita mangrovi</name>
    <dbReference type="NCBI Taxonomy" id="2692236"/>
    <lineage>
        <taxon>Bacteria</taxon>
        <taxon>Pseudomonadati</taxon>
        <taxon>Pseudomonadota</taxon>
        <taxon>Alphaproteobacteria</taxon>
        <taxon>Rhodobacterales</taxon>
        <taxon>Roseobacteraceae</taxon>
        <taxon>Thalassovita</taxon>
    </lineage>
</organism>
<sequence>MFSKSLKTAIVAAMMAGSISAPAFADNLGSAIVGGIIGGVIVNEANKNKKRTTTTYSTSSVTRQQNREVQASLNYFGFPAGTPDGVLGSRSRGAISQYQAHMGFPATGQLTPYERDFLVSSYNRAQIGGPQVIKAMQGPQGVRGLLHTWRDEAAGTRSAGGYGTGYGGVPMEVSQAIDEIASSTEPSAEQLMQRSGFMQLADLNKDGKNDYILDTSVSGSSFWCGTSNCTVMVFASTPQGYRRTDFQARGVTPASFECHQADCKLVEPGVTMAAAPNPVPLPVPQQPAPQTTMAAAQPAQPAAPLGGIQPFAMAGDTPPAASLASHCSKVSLLTNSNGGFVTLASLRDPDLALSEQFCLARTYAIGAGEDMVAKVQGLSPAQVDAQCDAFGPALAPYIAKLASGSAADVTGEVQTFVLNSNMSLAQLNNTARICLFSGYRRDKMEVALGSAMLMVGIGQVPYAELVGHHLSQGFGVAKSVPQAQDWYAMAVSALEAGAEPVFAPGQPERVGLIKAAAQGLGGGAMTMPAAGAASGLPSFSLE</sequence>
<name>A0A6L8LJM6_9RHOB</name>
<evidence type="ECO:0000313" key="3">
    <source>
        <dbReference type="EMBL" id="MYM54700.1"/>
    </source>
</evidence>
<comment type="caution">
    <text evidence="3">The sequence shown here is derived from an EMBL/GenBank/DDBJ whole genome shotgun (WGS) entry which is preliminary data.</text>
</comment>
<evidence type="ECO:0000256" key="1">
    <source>
        <dbReference type="SAM" id="SignalP"/>
    </source>
</evidence>
<keyword evidence="4" id="KW-1185">Reference proteome</keyword>
<evidence type="ECO:0000259" key="2">
    <source>
        <dbReference type="Pfam" id="PF01471"/>
    </source>
</evidence>
<feature type="signal peptide" evidence="1">
    <location>
        <begin position="1"/>
        <end position="25"/>
    </location>
</feature>
<proteinExistence type="predicted"/>
<protein>
    <submittedName>
        <fullName evidence="3">Peptidoglycan-binding protein</fullName>
    </submittedName>
</protein>
<dbReference type="AlphaFoldDB" id="A0A6L8LJM6"/>
<dbReference type="Proteomes" id="UP000479043">
    <property type="component" value="Unassembled WGS sequence"/>
</dbReference>
<dbReference type="InterPro" id="IPR036366">
    <property type="entry name" value="PGBDSf"/>
</dbReference>
<accession>A0A6L8LJM6</accession>
<evidence type="ECO:0000313" key="4">
    <source>
        <dbReference type="Proteomes" id="UP000479043"/>
    </source>
</evidence>
<dbReference type="EMBL" id="WWEN01000002">
    <property type="protein sequence ID" value="MYM54700.1"/>
    <property type="molecule type" value="Genomic_DNA"/>
</dbReference>
<dbReference type="InterPro" id="IPR036365">
    <property type="entry name" value="PGBD-like_sf"/>
</dbReference>
<reference evidence="3 4" key="1">
    <citation type="submission" date="2020-01" db="EMBL/GenBank/DDBJ databases">
        <authorList>
            <person name="Chen S."/>
        </authorList>
    </citation>
    <scope>NUCLEOTIDE SEQUENCE [LARGE SCALE GENOMIC DNA]</scope>
    <source>
        <strain evidence="3 4">GS-10</strain>
    </source>
</reference>
<gene>
    <name evidence="3" type="ORF">GR167_05245</name>
</gene>
<dbReference type="RefSeq" id="WP_160972374.1">
    <property type="nucleotide sequence ID" value="NZ_WWEN01000002.1"/>
</dbReference>
<dbReference type="SUPFAM" id="SSF47090">
    <property type="entry name" value="PGBD-like"/>
    <property type="match status" value="1"/>
</dbReference>
<dbReference type="Gene3D" id="1.10.101.10">
    <property type="entry name" value="PGBD-like superfamily/PGBD"/>
    <property type="match status" value="1"/>
</dbReference>
<dbReference type="Pfam" id="PF01471">
    <property type="entry name" value="PG_binding_1"/>
    <property type="match status" value="1"/>
</dbReference>
<feature type="chain" id="PRO_5026799579" evidence="1">
    <location>
        <begin position="26"/>
        <end position="542"/>
    </location>
</feature>